<dbReference type="InterPro" id="IPR027417">
    <property type="entry name" value="P-loop_NTPase"/>
</dbReference>
<dbReference type="Pfam" id="PF00005">
    <property type="entry name" value="ABC_tran"/>
    <property type="match status" value="1"/>
</dbReference>
<feature type="domain" description="ABC transmembrane type-1" evidence="9">
    <location>
        <begin position="19"/>
        <end position="329"/>
    </location>
</feature>
<protein>
    <submittedName>
        <fullName evidence="10">ABC transporter ATP-binding protein</fullName>
    </submittedName>
</protein>
<keyword evidence="5 7" id="KW-1133">Transmembrane helix</keyword>
<dbReference type="InterPro" id="IPR003439">
    <property type="entry name" value="ABC_transporter-like_ATP-bd"/>
</dbReference>
<evidence type="ECO:0000256" key="4">
    <source>
        <dbReference type="ARBA" id="ARBA00022840"/>
    </source>
</evidence>
<evidence type="ECO:0000256" key="6">
    <source>
        <dbReference type="ARBA" id="ARBA00023136"/>
    </source>
</evidence>
<dbReference type="Gene3D" id="1.20.1560.10">
    <property type="entry name" value="ABC transporter type 1, transmembrane domain"/>
    <property type="match status" value="1"/>
</dbReference>
<dbReference type="SMART" id="SM00382">
    <property type="entry name" value="AAA"/>
    <property type="match status" value="1"/>
</dbReference>
<dbReference type="Proteomes" id="UP001501207">
    <property type="component" value="Unassembled WGS sequence"/>
</dbReference>
<keyword evidence="3" id="KW-0547">Nucleotide-binding</keyword>
<feature type="transmembrane region" description="Helical" evidence="7">
    <location>
        <begin position="82"/>
        <end position="103"/>
    </location>
</feature>
<accession>A0ABP8G5Z1</accession>
<keyword evidence="2 7" id="KW-0812">Transmembrane</keyword>
<comment type="subcellular location">
    <subcellularLocation>
        <location evidence="1">Cell membrane</location>
        <topology evidence="1">Multi-pass membrane protein</topology>
    </subcellularLocation>
</comment>
<dbReference type="GO" id="GO:0005524">
    <property type="term" value="F:ATP binding"/>
    <property type="evidence" value="ECO:0007669"/>
    <property type="project" value="UniProtKB-KW"/>
</dbReference>
<dbReference type="InterPro" id="IPR003593">
    <property type="entry name" value="AAA+_ATPase"/>
</dbReference>
<dbReference type="PANTHER" id="PTHR43394:SF1">
    <property type="entry name" value="ATP-BINDING CASSETTE SUB-FAMILY B MEMBER 10, MITOCHONDRIAL"/>
    <property type="match status" value="1"/>
</dbReference>
<evidence type="ECO:0000256" key="3">
    <source>
        <dbReference type="ARBA" id="ARBA00022741"/>
    </source>
</evidence>
<gene>
    <name evidence="10" type="ORF">GCM10023143_30390</name>
</gene>
<dbReference type="InterPro" id="IPR036640">
    <property type="entry name" value="ABC1_TM_sf"/>
</dbReference>
<reference evidence="11" key="1">
    <citation type="journal article" date="2019" name="Int. J. Syst. Evol. Microbiol.">
        <title>The Global Catalogue of Microorganisms (GCM) 10K type strain sequencing project: providing services to taxonomists for standard genome sequencing and annotation.</title>
        <authorList>
            <consortium name="The Broad Institute Genomics Platform"/>
            <consortium name="The Broad Institute Genome Sequencing Center for Infectious Disease"/>
            <person name="Wu L."/>
            <person name="Ma J."/>
        </authorList>
    </citation>
    <scope>NUCLEOTIDE SEQUENCE [LARGE SCALE GENOMIC DNA]</scope>
    <source>
        <strain evidence="11">JCM 17664</strain>
    </source>
</reference>
<feature type="transmembrane region" description="Helical" evidence="7">
    <location>
        <begin position="18"/>
        <end position="39"/>
    </location>
</feature>
<dbReference type="EMBL" id="BAABFN010000021">
    <property type="protein sequence ID" value="GAA4318004.1"/>
    <property type="molecule type" value="Genomic_DNA"/>
</dbReference>
<dbReference type="SUPFAM" id="SSF90123">
    <property type="entry name" value="ABC transporter transmembrane region"/>
    <property type="match status" value="1"/>
</dbReference>
<dbReference type="RefSeq" id="WP_344980895.1">
    <property type="nucleotide sequence ID" value="NZ_BAABFN010000021.1"/>
</dbReference>
<dbReference type="PROSITE" id="PS00211">
    <property type="entry name" value="ABC_TRANSPORTER_1"/>
    <property type="match status" value="1"/>
</dbReference>
<evidence type="ECO:0000313" key="10">
    <source>
        <dbReference type="EMBL" id="GAA4318004.1"/>
    </source>
</evidence>
<keyword evidence="6 7" id="KW-0472">Membrane</keyword>
<dbReference type="InterPro" id="IPR011527">
    <property type="entry name" value="ABC1_TM_dom"/>
</dbReference>
<keyword evidence="11" id="KW-1185">Reference proteome</keyword>
<feature type="domain" description="ABC transporter" evidence="8">
    <location>
        <begin position="362"/>
        <end position="597"/>
    </location>
</feature>
<dbReference type="Gene3D" id="3.40.50.300">
    <property type="entry name" value="P-loop containing nucleotide triphosphate hydrolases"/>
    <property type="match status" value="1"/>
</dbReference>
<feature type="transmembrane region" description="Helical" evidence="7">
    <location>
        <begin position="268"/>
        <end position="294"/>
    </location>
</feature>
<dbReference type="PROSITE" id="PS50929">
    <property type="entry name" value="ABC_TM1F"/>
    <property type="match status" value="1"/>
</dbReference>
<evidence type="ECO:0000313" key="11">
    <source>
        <dbReference type="Proteomes" id="UP001501207"/>
    </source>
</evidence>
<proteinExistence type="predicted"/>
<organism evidence="10 11">
    <name type="scientific">Compostibacter hankyongensis</name>
    <dbReference type="NCBI Taxonomy" id="1007089"/>
    <lineage>
        <taxon>Bacteria</taxon>
        <taxon>Pseudomonadati</taxon>
        <taxon>Bacteroidota</taxon>
        <taxon>Chitinophagia</taxon>
        <taxon>Chitinophagales</taxon>
        <taxon>Chitinophagaceae</taxon>
        <taxon>Compostibacter</taxon>
    </lineage>
</organism>
<evidence type="ECO:0000256" key="2">
    <source>
        <dbReference type="ARBA" id="ARBA00022692"/>
    </source>
</evidence>
<evidence type="ECO:0000259" key="9">
    <source>
        <dbReference type="PROSITE" id="PS50929"/>
    </source>
</evidence>
<keyword evidence="4 10" id="KW-0067">ATP-binding</keyword>
<sequence length="610" mass="68200">MQHLKVLNKYFFKYRGRLILGILFVVISNLLAVLPPQVIRYLLDFVGGNIGRPGGERRIIPPQNDFLRFTFAWMNDASLVRLMAYGGAVLLAMALLRGLFMFFMRQTIIVMSRFIEYDLKNSIYRHYQQLDLNFFKLHNTGDLMSRISEDVSRVRMYVGPALMYTVNLVVLIVMSVSAMLRVNVTLTIYTLAPLPLLAVSIYYVNRLIHRKSERIQAQLSAITTQAQESYSGIRVIKSYVQEASAGVHFGAASEDYRKSSLNLAKTEAIYFPTMQLMIGLSTLLTVMIGGIQAIRGNITVGSIAEFVVYVNLLMWPVASIGSVAAMIQRAAASQKRINEFLHTEPAIRSPRNGRSAPVRGHVRFRDVSFTYPHTGIQALKHFDLEVLPGQKIAVIGKTGSGKSTVAQLLMRMYDPDEGELRIDDIPLKTFSLESLRSQISYVPQDVFLFSDTIANNIRFGSENAGLQAVRQAARQAAVEKDIDGFPEGFDTLVGERGVTLSGGQKQRVSIARALIRNPNLLVFDDCLSAVDAKTEKTIITQLYTYLKDRTAVIITHRIFALFEFDQIIVLDNGTIIERGTHEELLAKNGYYAGLYAQQQRVSGDNDGAPA</sequence>
<evidence type="ECO:0000259" key="8">
    <source>
        <dbReference type="PROSITE" id="PS50893"/>
    </source>
</evidence>
<evidence type="ECO:0000256" key="5">
    <source>
        <dbReference type="ARBA" id="ARBA00022989"/>
    </source>
</evidence>
<dbReference type="SUPFAM" id="SSF52540">
    <property type="entry name" value="P-loop containing nucleoside triphosphate hydrolases"/>
    <property type="match status" value="1"/>
</dbReference>
<dbReference type="InterPro" id="IPR039421">
    <property type="entry name" value="Type_1_exporter"/>
</dbReference>
<comment type="caution">
    <text evidence="10">The sequence shown here is derived from an EMBL/GenBank/DDBJ whole genome shotgun (WGS) entry which is preliminary data.</text>
</comment>
<feature type="transmembrane region" description="Helical" evidence="7">
    <location>
        <begin position="161"/>
        <end position="180"/>
    </location>
</feature>
<name>A0ABP8G5Z1_9BACT</name>
<dbReference type="PROSITE" id="PS50893">
    <property type="entry name" value="ABC_TRANSPORTER_2"/>
    <property type="match status" value="1"/>
</dbReference>
<dbReference type="CDD" id="cd18541">
    <property type="entry name" value="ABC_6TM_TmrB_like"/>
    <property type="match status" value="1"/>
</dbReference>
<evidence type="ECO:0000256" key="1">
    <source>
        <dbReference type="ARBA" id="ARBA00004651"/>
    </source>
</evidence>
<dbReference type="Pfam" id="PF00664">
    <property type="entry name" value="ABC_membrane"/>
    <property type="match status" value="1"/>
</dbReference>
<dbReference type="PANTHER" id="PTHR43394">
    <property type="entry name" value="ATP-DEPENDENT PERMEASE MDL1, MITOCHONDRIAL"/>
    <property type="match status" value="1"/>
</dbReference>
<feature type="transmembrane region" description="Helical" evidence="7">
    <location>
        <begin position="186"/>
        <end position="204"/>
    </location>
</feature>
<dbReference type="InterPro" id="IPR017871">
    <property type="entry name" value="ABC_transporter-like_CS"/>
</dbReference>
<feature type="transmembrane region" description="Helical" evidence="7">
    <location>
        <begin position="306"/>
        <end position="327"/>
    </location>
</feature>
<evidence type="ECO:0000256" key="7">
    <source>
        <dbReference type="SAM" id="Phobius"/>
    </source>
</evidence>